<feature type="region of interest" description="Disordered" evidence="6">
    <location>
        <begin position="221"/>
        <end position="241"/>
    </location>
</feature>
<keyword evidence="4 7" id="KW-0472">Membrane</keyword>
<feature type="domain" description="Rhodopsin" evidence="8">
    <location>
        <begin position="143"/>
        <end position="209"/>
    </location>
</feature>
<dbReference type="KEGG" id="pno:SNOG_07608"/>
<feature type="compositionally biased region" description="Basic and acidic residues" evidence="6">
    <location>
        <begin position="290"/>
        <end position="301"/>
    </location>
</feature>
<dbReference type="RefSeq" id="XP_001797943.1">
    <property type="nucleotide sequence ID" value="XM_001797891.1"/>
</dbReference>
<dbReference type="InterPro" id="IPR049326">
    <property type="entry name" value="Rhodopsin_dom_fungi"/>
</dbReference>
<dbReference type="InterPro" id="IPR052337">
    <property type="entry name" value="SAT4-like"/>
</dbReference>
<feature type="domain" description="Rhodopsin" evidence="8">
    <location>
        <begin position="6"/>
        <end position="116"/>
    </location>
</feature>
<feature type="transmembrane region" description="Helical" evidence="7">
    <location>
        <begin position="42"/>
        <end position="64"/>
    </location>
</feature>
<comment type="subcellular location">
    <subcellularLocation>
        <location evidence="1">Membrane</location>
        <topology evidence="1">Multi-pass membrane protein</topology>
    </subcellularLocation>
</comment>
<reference evidence="10" key="1">
    <citation type="journal article" date="2007" name="Plant Cell">
        <title>Dothideomycete-plant interactions illuminated by genome sequencing and EST analysis of the wheat pathogen Stagonospora nodorum.</title>
        <authorList>
            <person name="Hane J.K."/>
            <person name="Lowe R.G."/>
            <person name="Solomon P.S."/>
            <person name="Tan K.C."/>
            <person name="Schoch C.L."/>
            <person name="Spatafora J.W."/>
            <person name="Crous P.W."/>
            <person name="Kodira C."/>
            <person name="Birren B.W."/>
            <person name="Galagan J.E."/>
            <person name="Torriani S.F."/>
            <person name="McDonald B.A."/>
            <person name="Oliver R.P."/>
        </authorList>
    </citation>
    <scope>NUCLEOTIDE SEQUENCE [LARGE SCALE GENOMIC DNA]</scope>
    <source>
        <strain evidence="10">SN15 / ATCC MYA-4574 / FGSC 10173</strain>
    </source>
</reference>
<evidence type="ECO:0000256" key="7">
    <source>
        <dbReference type="SAM" id="Phobius"/>
    </source>
</evidence>
<feature type="region of interest" description="Disordered" evidence="6">
    <location>
        <begin position="276"/>
        <end position="301"/>
    </location>
</feature>
<dbReference type="GO" id="GO:0016020">
    <property type="term" value="C:membrane"/>
    <property type="evidence" value="ECO:0007669"/>
    <property type="project" value="UniProtKB-SubCell"/>
</dbReference>
<dbReference type="eggNOG" id="ENOG502SHAY">
    <property type="taxonomic scope" value="Eukaryota"/>
</dbReference>
<evidence type="ECO:0000256" key="1">
    <source>
        <dbReference type="ARBA" id="ARBA00004141"/>
    </source>
</evidence>
<dbReference type="PANTHER" id="PTHR33048:SF21">
    <property type="entry name" value="INTEGRAL MEMBRANE PROTEIN"/>
    <property type="match status" value="1"/>
</dbReference>
<feature type="transmembrane region" description="Helical" evidence="7">
    <location>
        <begin position="147"/>
        <end position="165"/>
    </location>
</feature>
<feature type="transmembrane region" description="Helical" evidence="7">
    <location>
        <begin position="90"/>
        <end position="113"/>
    </location>
</feature>
<evidence type="ECO:0000256" key="2">
    <source>
        <dbReference type="ARBA" id="ARBA00022692"/>
    </source>
</evidence>
<evidence type="ECO:0000313" key="9">
    <source>
        <dbReference type="EMBL" id="EAT85074.2"/>
    </source>
</evidence>
<dbReference type="VEuPathDB" id="FungiDB:JI435_076080"/>
<name>Q0UKV6_PHANO</name>
<dbReference type="HOGENOM" id="CLU_028200_3_1_1"/>
<evidence type="ECO:0000256" key="5">
    <source>
        <dbReference type="ARBA" id="ARBA00038359"/>
    </source>
</evidence>
<sequence>MLAGILFYIAEYFYAVSAAFIKISVAVTLLRIAVGRPVLKGVIWGLIALTVIAALVFVVGIANICHPIETLWGMANGKCNLQLNTDVSLFFSAIEILTDFSLSLLPAVLLWNVQMVCADETRYTRDPHIALEENTDCEQKGKVKGSVAVMLALASFASCATIIRLKFLTLYSDPGEFIYGTGKIGFWSLTEEGIGIIAGSLPALRPLLNLRIRITTTSNNTPAASNAHFEASRGKQPSSRAPIKMDTFQTLGENDFDHSDGDSQKNIIKETRYTVTSTQLQPKQSYDMGWDDKRPDHVSHV</sequence>
<comment type="similarity">
    <text evidence="5">Belongs to the SAT4 family.</text>
</comment>
<accession>Q0UKV6</accession>
<evidence type="ECO:0000256" key="3">
    <source>
        <dbReference type="ARBA" id="ARBA00022989"/>
    </source>
</evidence>
<keyword evidence="2 7" id="KW-0812">Transmembrane</keyword>
<protein>
    <recommendedName>
        <fullName evidence="8">Rhodopsin domain-containing protein</fullName>
    </recommendedName>
</protein>
<dbReference type="Proteomes" id="UP000001055">
    <property type="component" value="Unassembled WGS sequence"/>
</dbReference>
<dbReference type="EMBL" id="CH445335">
    <property type="protein sequence ID" value="EAT85074.2"/>
    <property type="molecule type" value="Genomic_DNA"/>
</dbReference>
<evidence type="ECO:0000256" key="6">
    <source>
        <dbReference type="SAM" id="MobiDB-lite"/>
    </source>
</evidence>
<feature type="transmembrane region" description="Helical" evidence="7">
    <location>
        <begin position="12"/>
        <end position="30"/>
    </location>
</feature>
<dbReference type="InParanoid" id="Q0UKV6"/>
<proteinExistence type="inferred from homology"/>
<dbReference type="AlphaFoldDB" id="Q0UKV6"/>
<dbReference type="PANTHER" id="PTHR33048">
    <property type="entry name" value="PTH11-LIKE INTEGRAL MEMBRANE PROTEIN (AFU_ORTHOLOGUE AFUA_5G11245)"/>
    <property type="match status" value="1"/>
</dbReference>
<organism evidence="9 10">
    <name type="scientific">Phaeosphaeria nodorum (strain SN15 / ATCC MYA-4574 / FGSC 10173)</name>
    <name type="common">Glume blotch fungus</name>
    <name type="synonym">Parastagonospora nodorum</name>
    <dbReference type="NCBI Taxonomy" id="321614"/>
    <lineage>
        <taxon>Eukaryota</taxon>
        <taxon>Fungi</taxon>
        <taxon>Dikarya</taxon>
        <taxon>Ascomycota</taxon>
        <taxon>Pezizomycotina</taxon>
        <taxon>Dothideomycetes</taxon>
        <taxon>Pleosporomycetidae</taxon>
        <taxon>Pleosporales</taxon>
        <taxon>Pleosporineae</taxon>
        <taxon>Phaeosphaeriaceae</taxon>
        <taxon>Parastagonospora</taxon>
    </lineage>
</organism>
<evidence type="ECO:0000259" key="8">
    <source>
        <dbReference type="Pfam" id="PF20684"/>
    </source>
</evidence>
<evidence type="ECO:0000313" key="10">
    <source>
        <dbReference type="Proteomes" id="UP000001055"/>
    </source>
</evidence>
<gene>
    <name evidence="9" type="ORF">SNOG_07608</name>
</gene>
<evidence type="ECO:0000256" key="4">
    <source>
        <dbReference type="ARBA" id="ARBA00023136"/>
    </source>
</evidence>
<dbReference type="GeneID" id="5974836"/>
<dbReference type="Pfam" id="PF20684">
    <property type="entry name" value="Fung_rhodopsin"/>
    <property type="match status" value="2"/>
</dbReference>
<keyword evidence="3 7" id="KW-1133">Transmembrane helix</keyword>